<dbReference type="PRINTS" id="PR01360">
    <property type="entry name" value="INTRLEUKIN1X"/>
</dbReference>
<protein>
    <recommendedName>
        <fullName evidence="5">Interleukin-1</fullName>
    </recommendedName>
</protein>
<dbReference type="RefSeq" id="XP_013823091.2">
    <property type="nucleotide sequence ID" value="XM_013967637.2"/>
</dbReference>
<dbReference type="GO" id="GO:0005125">
    <property type="term" value="F:cytokine activity"/>
    <property type="evidence" value="ECO:0007669"/>
    <property type="project" value="UniProtKB-UniRule"/>
</dbReference>
<dbReference type="InterPro" id="IPR008996">
    <property type="entry name" value="IL1/FGF"/>
</dbReference>
<dbReference type="SUPFAM" id="SSF50353">
    <property type="entry name" value="Cytokine"/>
    <property type="match status" value="1"/>
</dbReference>
<evidence type="ECO:0000256" key="2">
    <source>
        <dbReference type="ARBA" id="ARBA00010448"/>
    </source>
</evidence>
<dbReference type="GeneID" id="102181045"/>
<evidence type="ECO:0000256" key="3">
    <source>
        <dbReference type="ARBA" id="ARBA00022525"/>
    </source>
</evidence>
<organism evidence="6">
    <name type="scientific">Capra hircus</name>
    <name type="common">Goat</name>
    <dbReference type="NCBI Taxonomy" id="9925"/>
    <lineage>
        <taxon>Eukaryota</taxon>
        <taxon>Metazoa</taxon>
        <taxon>Chordata</taxon>
        <taxon>Craniata</taxon>
        <taxon>Vertebrata</taxon>
        <taxon>Euteleostomi</taxon>
        <taxon>Mammalia</taxon>
        <taxon>Eutheria</taxon>
        <taxon>Laurasiatheria</taxon>
        <taxon>Artiodactyla</taxon>
        <taxon>Ruminantia</taxon>
        <taxon>Pecora</taxon>
        <taxon>Bovidae</taxon>
        <taxon>Caprinae</taxon>
        <taxon>Capra</taxon>
    </lineage>
</organism>
<dbReference type="GO" id="GO:0010628">
    <property type="term" value="P:positive regulation of gene expression"/>
    <property type="evidence" value="ECO:0007669"/>
    <property type="project" value="TreeGrafter"/>
</dbReference>
<evidence type="ECO:0000256" key="4">
    <source>
        <dbReference type="ARBA" id="ARBA00034096"/>
    </source>
</evidence>
<dbReference type="GO" id="GO:0005149">
    <property type="term" value="F:interleukin-1 receptor binding"/>
    <property type="evidence" value="ECO:0007669"/>
    <property type="project" value="UniProtKB-UniRule"/>
</dbReference>
<dbReference type="PANTHER" id="PTHR10078">
    <property type="entry name" value="INTERLEUKIN-1 FAMILY MEMBER"/>
    <property type="match status" value="1"/>
</dbReference>
<dbReference type="SMART" id="SM00125">
    <property type="entry name" value="IL1"/>
    <property type="match status" value="1"/>
</dbReference>
<evidence type="ECO:0000313" key="6">
    <source>
        <dbReference type="Ensembl" id="ENSCHIP00010007109.1"/>
    </source>
</evidence>
<name>A0A8C2NM49_CAPHI</name>
<comment type="subcellular location">
    <subcellularLocation>
        <location evidence="1 5">Secreted</location>
    </subcellularLocation>
</comment>
<evidence type="ECO:0000256" key="5">
    <source>
        <dbReference type="RuleBase" id="RU003753"/>
    </source>
</evidence>
<keyword evidence="3 5" id="KW-0964">Secreted</keyword>
<dbReference type="CDD" id="cd23300">
    <property type="entry name" value="beta-trefoil_IL36"/>
    <property type="match status" value="1"/>
</dbReference>
<dbReference type="GO" id="GO:0002437">
    <property type="term" value="P:inflammatory response to antigenic stimulus"/>
    <property type="evidence" value="ECO:0007669"/>
    <property type="project" value="TreeGrafter"/>
</dbReference>
<dbReference type="GO" id="GO:0019221">
    <property type="term" value="P:cytokine-mediated signaling pathway"/>
    <property type="evidence" value="ECO:0007669"/>
    <property type="project" value="TreeGrafter"/>
</dbReference>
<accession>A0A8C2NM49</accession>
<reference evidence="6" key="2">
    <citation type="submission" date="2025-08" db="UniProtKB">
        <authorList>
            <consortium name="Ensembl"/>
        </authorList>
    </citation>
    <scope>IDENTIFICATION</scope>
</reference>
<dbReference type="Gene3D" id="2.80.10.50">
    <property type="match status" value="1"/>
</dbReference>
<dbReference type="GO" id="GO:0071222">
    <property type="term" value="P:cellular response to lipopolysaccharide"/>
    <property type="evidence" value="ECO:0007669"/>
    <property type="project" value="TreeGrafter"/>
</dbReference>
<dbReference type="AlphaFoldDB" id="A0A8C2NM49"/>
<comment type="function">
    <text evidence="4">Anti-inflammatory antagonist of interleukin-1 family of proinflammatory cytokines such as interleukin-1beta/IL1B and interleukin-1alpha/IL1A. Protects from immune dysregulation and uncontrolled systemic inflammation triggered by IL1 for a range of innate stimulatory agents such as pathogens.</text>
</comment>
<dbReference type="Ensembl" id="ENSCHIT00010009924.1">
    <property type="protein sequence ID" value="ENSCHIP00010007109.1"/>
    <property type="gene ID" value="ENSCHIG00010005133.1"/>
</dbReference>
<dbReference type="PRINTS" id="PR00264">
    <property type="entry name" value="INTERLEUKIN1"/>
</dbReference>
<dbReference type="FunFam" id="2.80.10.50:FF:000013">
    <property type="entry name" value="Interleukin-1"/>
    <property type="match status" value="1"/>
</dbReference>
<sequence length="215" mass="23559">MACFLGDDGEVYSSGDVGMGSGGQEHSCLSFLNTPGSSAPSCVQSLPPKAIHLPLEREAMDRPRPVVVSDLSQQVWLLQGQTLVVVPRSNNVGPVTVTIMPCKYPESLEKGKGVPIYLGIKQPEMCLYCEDIGGKPALQLKNQKILDLYNHAEPVKPFLFYHETTGRTSTFESVAFPGWFIASSETNQPIFLTSELGNMYNTAFQLDFKELLPSN</sequence>
<gene>
    <name evidence="6" type="primary">LOC102181045</name>
</gene>
<dbReference type="OrthoDB" id="9449069at2759"/>
<dbReference type="PANTHER" id="PTHR10078:SF27">
    <property type="entry name" value="INTERLEUKIN-36 GAMMA"/>
    <property type="match status" value="1"/>
</dbReference>
<dbReference type="InterPro" id="IPR000975">
    <property type="entry name" value="IL-1_fam"/>
</dbReference>
<evidence type="ECO:0000256" key="1">
    <source>
        <dbReference type="ARBA" id="ARBA00004613"/>
    </source>
</evidence>
<dbReference type="GO" id="GO:0005615">
    <property type="term" value="C:extracellular space"/>
    <property type="evidence" value="ECO:0007669"/>
    <property type="project" value="InterPro"/>
</dbReference>
<comment type="similarity">
    <text evidence="2 5">Belongs to the IL-1 family.</text>
</comment>
<proteinExistence type="inferred from homology"/>
<dbReference type="InterPro" id="IPR003297">
    <property type="entry name" value="IL-1RA/IL-36"/>
</dbReference>
<dbReference type="RefSeq" id="XP_013823092.2">
    <property type="nucleotide sequence ID" value="XM_013967638.2"/>
</dbReference>
<reference evidence="6" key="1">
    <citation type="submission" date="2019-03" db="EMBL/GenBank/DDBJ databases">
        <title>Genome sequencing and reference-guided assembly of Black Bengal Goat (Capra hircus).</title>
        <authorList>
            <person name="Siddiki A.Z."/>
            <person name="Baten A."/>
            <person name="Billah M."/>
            <person name="Alam M.A.U."/>
            <person name="Shawrob K.S.M."/>
            <person name="Saha S."/>
            <person name="Chowdhury M."/>
            <person name="Rahman A.H."/>
            <person name="Stear M."/>
            <person name="Miah G."/>
            <person name="Das G.B."/>
            <person name="Hossain M.M."/>
            <person name="Kumkum M."/>
            <person name="Islam M.S."/>
            <person name="Mollah A.M."/>
            <person name="Ahsan A."/>
            <person name="Tusar F."/>
            <person name="Khan M.K.I."/>
        </authorList>
    </citation>
    <scope>NUCLEOTIDE SEQUENCE [LARGE SCALE GENOMIC DNA]</scope>
</reference>
<dbReference type="Pfam" id="PF00340">
    <property type="entry name" value="IL1"/>
    <property type="match status" value="1"/>
</dbReference>